<dbReference type="InterPro" id="IPR010642">
    <property type="entry name" value="Invasion_prot_B"/>
</dbReference>
<feature type="signal peptide" evidence="1">
    <location>
        <begin position="1"/>
        <end position="23"/>
    </location>
</feature>
<dbReference type="EMBL" id="JAIMBW010000001">
    <property type="protein sequence ID" value="MBY4894323.1"/>
    <property type="molecule type" value="Genomic_DNA"/>
</dbReference>
<dbReference type="EMBL" id="CP078073">
    <property type="protein sequence ID" value="QXL86995.1"/>
    <property type="molecule type" value="Genomic_DNA"/>
</dbReference>
<dbReference type="InterPro" id="IPR038696">
    <property type="entry name" value="IalB_sf"/>
</dbReference>
<feature type="chain" id="PRO_5036708962" description="Invasion associated locus B (IalB) protein" evidence="1">
    <location>
        <begin position="24"/>
        <end position="171"/>
    </location>
</feature>
<protein>
    <recommendedName>
        <fullName evidence="5">Invasion associated locus B (IalB) protein</fullName>
    </recommendedName>
</protein>
<gene>
    <name evidence="2" type="ORF">KUL25_16320</name>
    <name evidence="3" type="ORF">KUL25_16325</name>
</gene>
<sequence>MVPVSRSLHALALCMCVATPAVAQTLPAPWPVYVQDNPTRCWITAEPSGTTASRNGQDVTGNISRDVALLFVSFWPEDGRAGEVSYTGGYQFAAGSTVTIEVGDATYEMFTEGPMSWAGSPQDDAGIIAAMRDGVEAVVTATSTRGTEVIDTFNLQGFALAMNDAQVRCAE</sequence>
<evidence type="ECO:0000313" key="3">
    <source>
        <dbReference type="EMBL" id="QXL86995.1"/>
    </source>
</evidence>
<evidence type="ECO:0000313" key="2">
    <source>
        <dbReference type="EMBL" id="MBY4894323.1"/>
    </source>
</evidence>
<keyword evidence="4" id="KW-1185">Reference proteome</keyword>
<dbReference type="AlphaFoldDB" id="A0A975TTK1"/>
<evidence type="ECO:0000256" key="1">
    <source>
        <dbReference type="SAM" id="SignalP"/>
    </source>
</evidence>
<dbReference type="Proteomes" id="UP000693972">
    <property type="component" value="Unassembled WGS sequence"/>
</dbReference>
<dbReference type="Pfam" id="PF06776">
    <property type="entry name" value="IalB"/>
    <property type="match status" value="1"/>
</dbReference>
<evidence type="ECO:0008006" key="5">
    <source>
        <dbReference type="Google" id="ProtNLM"/>
    </source>
</evidence>
<evidence type="ECO:0000313" key="4">
    <source>
        <dbReference type="Proteomes" id="UP000693972"/>
    </source>
</evidence>
<proteinExistence type="predicted"/>
<reference evidence="3 4" key="1">
    <citation type="submission" date="2021-07" db="EMBL/GenBank/DDBJ databases">
        <title>Karlodiniumbacter phycospheric gen. nov., sp. nov., a phycosphere bacterium isolated from karlodinium veneficum.</title>
        <authorList>
            <person name="Peng Y."/>
            <person name="Jiang L."/>
            <person name="Lee J."/>
        </authorList>
    </citation>
    <scope>NUCLEOTIDE SEQUENCE</scope>
    <source>
        <strain evidence="3 4">N5</strain>
    </source>
</reference>
<organism evidence="3">
    <name type="scientific">Gymnodinialimonas phycosphaerae</name>
    <dbReference type="NCBI Taxonomy" id="2841589"/>
    <lineage>
        <taxon>Bacteria</taxon>
        <taxon>Pseudomonadati</taxon>
        <taxon>Pseudomonadota</taxon>
        <taxon>Alphaproteobacteria</taxon>
        <taxon>Rhodobacterales</taxon>
        <taxon>Paracoccaceae</taxon>
        <taxon>Gymnodinialimonas</taxon>
    </lineage>
</organism>
<dbReference type="RefSeq" id="WP_257893907.1">
    <property type="nucleotide sequence ID" value="NZ_JAIMBW010000001.1"/>
</dbReference>
<keyword evidence="1" id="KW-0732">Signal</keyword>
<accession>A0A975TTK1</accession>
<dbReference type="Gene3D" id="2.60.40.1880">
    <property type="entry name" value="Invasion associated locus B (IalB) protein"/>
    <property type="match status" value="1"/>
</dbReference>
<name>A0A975TTK1_9RHOB</name>